<dbReference type="Pfam" id="PF13411">
    <property type="entry name" value="MerR_1"/>
    <property type="match status" value="1"/>
</dbReference>
<keyword evidence="1" id="KW-0238">DNA-binding</keyword>
<accession>A0ABY5K3L7</accession>
<name>A0ABY5K3L7_9CELL</name>
<dbReference type="InterPro" id="IPR004155">
    <property type="entry name" value="PBS_lyase_HEAT"/>
</dbReference>
<dbReference type="InterPro" id="IPR000551">
    <property type="entry name" value="MerR-type_HTH_dom"/>
</dbReference>
<evidence type="ECO:0000259" key="2">
    <source>
        <dbReference type="PROSITE" id="PS50937"/>
    </source>
</evidence>
<dbReference type="InterPro" id="IPR009061">
    <property type="entry name" value="DNA-bd_dom_put_sf"/>
</dbReference>
<dbReference type="PROSITE" id="PS00552">
    <property type="entry name" value="HTH_MERR_1"/>
    <property type="match status" value="1"/>
</dbReference>
<reference evidence="3 4" key="1">
    <citation type="submission" date="2022-07" db="EMBL/GenBank/DDBJ databases">
        <title>Novel species in genus cellulomonas.</title>
        <authorList>
            <person name="Ye L."/>
        </authorList>
    </citation>
    <scope>NUCLEOTIDE SEQUENCE [LARGE SCALE GENOMIC DNA]</scope>
    <source>
        <strain evidence="4">zg-Y908</strain>
    </source>
</reference>
<dbReference type="SUPFAM" id="SSF46955">
    <property type="entry name" value="Putative DNA-binding domain"/>
    <property type="match status" value="1"/>
</dbReference>
<evidence type="ECO:0000256" key="1">
    <source>
        <dbReference type="ARBA" id="ARBA00023125"/>
    </source>
</evidence>
<dbReference type="InterPro" id="IPR016024">
    <property type="entry name" value="ARM-type_fold"/>
</dbReference>
<dbReference type="RefSeq" id="WP_227563550.1">
    <property type="nucleotide sequence ID" value="NZ_CP101989.1"/>
</dbReference>
<gene>
    <name evidence="3" type="ORF">NP075_18410</name>
</gene>
<proteinExistence type="predicted"/>
<evidence type="ECO:0000313" key="4">
    <source>
        <dbReference type="Proteomes" id="UP001317322"/>
    </source>
</evidence>
<dbReference type="SUPFAM" id="SSF48371">
    <property type="entry name" value="ARM repeat"/>
    <property type="match status" value="1"/>
</dbReference>
<dbReference type="InterPro" id="IPR047057">
    <property type="entry name" value="MerR_fam"/>
</dbReference>
<evidence type="ECO:0000313" key="3">
    <source>
        <dbReference type="EMBL" id="UUI65057.1"/>
    </source>
</evidence>
<dbReference type="SMART" id="SM00567">
    <property type="entry name" value="EZ_HEAT"/>
    <property type="match status" value="4"/>
</dbReference>
<sequence>MLIGEVSARSGISVRMLRHYDKVGLVSPTGRTHGGYRQYADADVRRLFQVEGLRSLGLSLQQVAHVLDDLAFDPGPMVERMIERTRARLTQEEELLRGLLQVRAGEPAAWTDVLRTIALVRGLRAGDPSARQRLVLGLTGALDDDVAPLTEAALAEPDPNVSGALHWALARTGDTAVPALAEALGSPDAARRRQAVVALEKIGSPRALGTLAEATGHADAFVRGRAALARGARGDADAVPALVALVVEGREDVDAADALGVLAARHGCTGDVVREVAAALAHAPVEARRRLTAALAEVPGREADDVLVTLVEDPDRGVALTARALLRTRPGRGTAR</sequence>
<dbReference type="Pfam" id="PF13646">
    <property type="entry name" value="HEAT_2"/>
    <property type="match status" value="1"/>
</dbReference>
<feature type="domain" description="HTH merR-type" evidence="2">
    <location>
        <begin position="1"/>
        <end position="69"/>
    </location>
</feature>
<dbReference type="Proteomes" id="UP001317322">
    <property type="component" value="Chromosome"/>
</dbReference>
<dbReference type="PRINTS" id="PR00040">
    <property type="entry name" value="HTHMERR"/>
</dbReference>
<dbReference type="InterPro" id="IPR011989">
    <property type="entry name" value="ARM-like"/>
</dbReference>
<dbReference type="PROSITE" id="PS50937">
    <property type="entry name" value="HTH_MERR_2"/>
    <property type="match status" value="1"/>
</dbReference>
<dbReference type="SMART" id="SM00422">
    <property type="entry name" value="HTH_MERR"/>
    <property type="match status" value="1"/>
</dbReference>
<organism evidence="3 4">
    <name type="scientific">Cellulomonas wangsupingiae</name>
    <dbReference type="NCBI Taxonomy" id="2968085"/>
    <lineage>
        <taxon>Bacteria</taxon>
        <taxon>Bacillati</taxon>
        <taxon>Actinomycetota</taxon>
        <taxon>Actinomycetes</taxon>
        <taxon>Micrococcales</taxon>
        <taxon>Cellulomonadaceae</taxon>
        <taxon>Cellulomonas</taxon>
    </lineage>
</organism>
<dbReference type="EMBL" id="CP101989">
    <property type="protein sequence ID" value="UUI65057.1"/>
    <property type="molecule type" value="Genomic_DNA"/>
</dbReference>
<protein>
    <submittedName>
        <fullName evidence="3">HEAT repeat domain-containing protein</fullName>
    </submittedName>
</protein>
<dbReference type="Gene3D" id="1.10.1660.10">
    <property type="match status" value="1"/>
</dbReference>
<dbReference type="Gene3D" id="1.25.10.10">
    <property type="entry name" value="Leucine-rich Repeat Variant"/>
    <property type="match status" value="1"/>
</dbReference>
<keyword evidence="4" id="KW-1185">Reference proteome</keyword>
<dbReference type="PANTHER" id="PTHR30204:SF93">
    <property type="entry name" value="HTH MERR-TYPE DOMAIN-CONTAINING PROTEIN"/>
    <property type="match status" value="1"/>
</dbReference>
<dbReference type="PANTHER" id="PTHR30204">
    <property type="entry name" value="REDOX-CYCLING DRUG-SENSING TRANSCRIPTIONAL ACTIVATOR SOXR"/>
    <property type="match status" value="1"/>
</dbReference>